<evidence type="ECO:0000313" key="3">
    <source>
        <dbReference type="Proteomes" id="UP000054843"/>
    </source>
</evidence>
<keyword evidence="1" id="KW-0472">Membrane</keyword>
<dbReference type="OrthoDB" id="5942370at2759"/>
<organism evidence="2 3">
    <name type="scientific">Trichinella papuae</name>
    <dbReference type="NCBI Taxonomy" id="268474"/>
    <lineage>
        <taxon>Eukaryota</taxon>
        <taxon>Metazoa</taxon>
        <taxon>Ecdysozoa</taxon>
        <taxon>Nematoda</taxon>
        <taxon>Enoplea</taxon>
        <taxon>Dorylaimia</taxon>
        <taxon>Trichinellida</taxon>
        <taxon>Trichinellidae</taxon>
        <taxon>Trichinella</taxon>
    </lineage>
</organism>
<protein>
    <submittedName>
        <fullName evidence="2">Uncharacterized protein</fullName>
    </submittedName>
</protein>
<dbReference type="AlphaFoldDB" id="A0A0V1N336"/>
<evidence type="ECO:0000256" key="1">
    <source>
        <dbReference type="SAM" id="Phobius"/>
    </source>
</evidence>
<gene>
    <name evidence="2" type="ORF">T10_11056</name>
</gene>
<dbReference type="Proteomes" id="UP000054843">
    <property type="component" value="Unassembled WGS sequence"/>
</dbReference>
<sequence length="235" mass="26398">MSVTPRISMKMLNSGEETNKEAPPWSAKFPSLRQCGVTNEARPPHSSLDKAFERNKWKKYYNNTPNIFPAFYLSGVAICLLCSCNAVLSTLRIARCIALGNLIIFWISLQQIRCKCSAENALKPQEPFGKFYIHTSASYFNANVPAARLFLSTGNDTHRDPPNLTHQTPLCISDRLHSLDKWPAAVRATFFPVGWDLLQRFSSFISQLDMDHMGTFLKPALQSQKASSCLEDVHG</sequence>
<comment type="caution">
    <text evidence="2">The sequence shown here is derived from an EMBL/GenBank/DDBJ whole genome shotgun (WGS) entry which is preliminary data.</text>
</comment>
<accession>A0A0V1N336</accession>
<keyword evidence="1" id="KW-1133">Transmembrane helix</keyword>
<feature type="transmembrane region" description="Helical" evidence="1">
    <location>
        <begin position="67"/>
        <end position="88"/>
    </location>
</feature>
<keyword evidence="3" id="KW-1185">Reference proteome</keyword>
<reference evidence="2 3" key="1">
    <citation type="submission" date="2015-01" db="EMBL/GenBank/DDBJ databases">
        <title>Evolution of Trichinella species and genotypes.</title>
        <authorList>
            <person name="Korhonen P.K."/>
            <person name="Edoardo P."/>
            <person name="Giuseppe L.R."/>
            <person name="Gasser R.B."/>
        </authorList>
    </citation>
    <scope>NUCLEOTIDE SEQUENCE [LARGE SCALE GENOMIC DNA]</scope>
    <source>
        <strain evidence="2">ISS1980</strain>
    </source>
</reference>
<keyword evidence="1" id="KW-0812">Transmembrane</keyword>
<evidence type="ECO:0000313" key="2">
    <source>
        <dbReference type="EMBL" id="KRZ78381.1"/>
    </source>
</evidence>
<name>A0A0V1N336_9BILA</name>
<dbReference type="EMBL" id="JYDO01000013">
    <property type="protein sequence ID" value="KRZ78381.1"/>
    <property type="molecule type" value="Genomic_DNA"/>
</dbReference>
<proteinExistence type="predicted"/>